<feature type="transmembrane region" description="Helical" evidence="1">
    <location>
        <begin position="34"/>
        <end position="56"/>
    </location>
</feature>
<dbReference type="EMBL" id="MHLH01000015">
    <property type="protein sequence ID" value="OGZ03685.1"/>
    <property type="molecule type" value="Genomic_DNA"/>
</dbReference>
<reference evidence="2 3" key="1">
    <citation type="journal article" date="2016" name="Nat. Commun.">
        <title>Thousands of microbial genomes shed light on interconnected biogeochemical processes in an aquifer system.</title>
        <authorList>
            <person name="Anantharaman K."/>
            <person name="Brown C.T."/>
            <person name="Hug L.A."/>
            <person name="Sharon I."/>
            <person name="Castelle C.J."/>
            <person name="Probst A.J."/>
            <person name="Thomas B.C."/>
            <person name="Singh A."/>
            <person name="Wilkins M.J."/>
            <person name="Karaoz U."/>
            <person name="Brodie E.L."/>
            <person name="Williams K.H."/>
            <person name="Hubbard S.S."/>
            <person name="Banfield J.F."/>
        </authorList>
    </citation>
    <scope>NUCLEOTIDE SEQUENCE [LARGE SCALE GENOMIC DNA]</scope>
</reference>
<evidence type="ECO:0000256" key="1">
    <source>
        <dbReference type="SAM" id="Phobius"/>
    </source>
</evidence>
<protein>
    <submittedName>
        <fullName evidence="2">Uncharacterized protein</fullName>
    </submittedName>
</protein>
<evidence type="ECO:0000313" key="2">
    <source>
        <dbReference type="EMBL" id="OGZ03685.1"/>
    </source>
</evidence>
<organism evidence="2 3">
    <name type="scientific">Candidatus Lloydbacteria bacterium RIFCSPHIGHO2_01_FULL_41_20</name>
    <dbReference type="NCBI Taxonomy" id="1798657"/>
    <lineage>
        <taxon>Bacteria</taxon>
        <taxon>Candidatus Lloydiibacteriota</taxon>
    </lineage>
</organism>
<keyword evidence="1" id="KW-0812">Transmembrane</keyword>
<feature type="transmembrane region" description="Helical" evidence="1">
    <location>
        <begin position="7"/>
        <end position="28"/>
    </location>
</feature>
<name>A0A1G2CQM3_9BACT</name>
<dbReference type="AlphaFoldDB" id="A0A1G2CQM3"/>
<accession>A0A1G2CQM3</accession>
<proteinExistence type="predicted"/>
<dbReference type="Proteomes" id="UP000178841">
    <property type="component" value="Unassembled WGS sequence"/>
</dbReference>
<sequence>MRPIFWGIILFLIGVFGWLVSVIFNVLTLGEFKWVSNFFGVVFLASLPVAIVFELIRWFKRKK</sequence>
<keyword evidence="1" id="KW-1133">Transmembrane helix</keyword>
<gene>
    <name evidence="2" type="ORF">A2648_01885</name>
</gene>
<keyword evidence="1" id="KW-0472">Membrane</keyword>
<evidence type="ECO:0000313" key="3">
    <source>
        <dbReference type="Proteomes" id="UP000178841"/>
    </source>
</evidence>
<dbReference type="STRING" id="1798657.A2648_01885"/>
<comment type="caution">
    <text evidence="2">The sequence shown here is derived from an EMBL/GenBank/DDBJ whole genome shotgun (WGS) entry which is preliminary data.</text>
</comment>